<gene>
    <name evidence="1" type="ORF">N47_H24680</name>
</gene>
<evidence type="ECO:0000313" key="1">
    <source>
        <dbReference type="EMBL" id="CBX27646.1"/>
    </source>
</evidence>
<sequence>MWSESKLGSRCAQIITFQIGKAGKIGTPIVWLYPAGPPPKLIPGLFDGILAQETITGANLIVPMRGSPLSLRIAGIRAGNVYVNIHTKTHAHGDICWGGFPDRRVKREPAGAPVAIQPFTVYGIPKVFR</sequence>
<proteinExistence type="predicted"/>
<reference evidence="1" key="1">
    <citation type="journal article" date="2011" name="Environ. Microbiol.">
        <title>Genomic insights into the metabolic potential of the polycyclic aromatic hydrocarbon degrading sulfate-reducing Deltaproteobacterium N47.</title>
        <authorList>
            <person name="Bergmann F."/>
            <person name="Selesi D."/>
            <person name="Weinmaier T."/>
            <person name="Tischler P."/>
            <person name="Rattei T."/>
            <person name="Meckenstock R.U."/>
        </authorList>
    </citation>
    <scope>NUCLEOTIDE SEQUENCE</scope>
</reference>
<dbReference type="EMBL" id="FR695866">
    <property type="protein sequence ID" value="CBX27646.1"/>
    <property type="molecule type" value="Genomic_DNA"/>
</dbReference>
<organism evidence="1">
    <name type="scientific">uncultured Desulfobacterium sp</name>
    <dbReference type="NCBI Taxonomy" id="201089"/>
    <lineage>
        <taxon>Bacteria</taxon>
        <taxon>Pseudomonadati</taxon>
        <taxon>Thermodesulfobacteriota</taxon>
        <taxon>Desulfobacteria</taxon>
        <taxon>Desulfobacterales</taxon>
        <taxon>Desulfobacteriaceae</taxon>
        <taxon>Desulfobacterium</taxon>
        <taxon>environmental samples</taxon>
    </lineage>
</organism>
<dbReference type="AlphaFoldDB" id="E1YAQ2"/>
<accession>E1YAQ2</accession>
<evidence type="ECO:0008006" key="2">
    <source>
        <dbReference type="Google" id="ProtNLM"/>
    </source>
</evidence>
<protein>
    <recommendedName>
        <fullName evidence="2">CHRD domain-containing protein</fullName>
    </recommendedName>
</protein>
<name>E1YAQ2_9BACT</name>